<evidence type="ECO:0000256" key="1">
    <source>
        <dbReference type="SAM" id="MobiDB-lite"/>
    </source>
</evidence>
<evidence type="ECO:0000259" key="3">
    <source>
        <dbReference type="Pfam" id="PF22422"/>
    </source>
</evidence>
<reference evidence="4" key="2">
    <citation type="submission" date="2020-09" db="EMBL/GenBank/DDBJ databases">
        <authorList>
            <person name="Sun Q."/>
            <person name="Zhou Y."/>
        </authorList>
    </citation>
    <scope>NUCLEOTIDE SEQUENCE</scope>
    <source>
        <strain evidence="4">CGMCC 1.15095</strain>
    </source>
</reference>
<proteinExistence type="predicted"/>
<dbReference type="AlphaFoldDB" id="A0A916TTR2"/>
<feature type="domain" description="Putative glycogen debranching enzyme N-terminal" evidence="2">
    <location>
        <begin position="47"/>
        <end position="239"/>
    </location>
</feature>
<dbReference type="InterPro" id="IPR012341">
    <property type="entry name" value="6hp_glycosidase-like_sf"/>
</dbReference>
<dbReference type="RefSeq" id="WP_188771914.1">
    <property type="nucleotide sequence ID" value="NZ_BMHK01000016.1"/>
</dbReference>
<dbReference type="InterPro" id="IPR008928">
    <property type="entry name" value="6-hairpin_glycosidase_sf"/>
</dbReference>
<keyword evidence="5" id="KW-1185">Reference proteome</keyword>
<feature type="region of interest" description="Disordered" evidence="1">
    <location>
        <begin position="1"/>
        <end position="23"/>
    </location>
</feature>
<dbReference type="Pfam" id="PF22422">
    <property type="entry name" value="MGH1-like_GH"/>
    <property type="match status" value="1"/>
</dbReference>
<dbReference type="InterPro" id="IPR032856">
    <property type="entry name" value="GDE_N_bis"/>
</dbReference>
<protein>
    <submittedName>
        <fullName evidence="4">Amylo-alpha-1,6-glucosidase</fullName>
    </submittedName>
</protein>
<gene>
    <name evidence="4" type="ORF">GCM10011494_25410</name>
</gene>
<evidence type="ECO:0000313" key="4">
    <source>
        <dbReference type="EMBL" id="GGC05713.1"/>
    </source>
</evidence>
<comment type="caution">
    <text evidence="4">The sequence shown here is derived from an EMBL/GenBank/DDBJ whole genome shotgun (WGS) entry which is preliminary data.</text>
</comment>
<dbReference type="GO" id="GO:0005975">
    <property type="term" value="P:carbohydrate metabolic process"/>
    <property type="evidence" value="ECO:0007669"/>
    <property type="project" value="InterPro"/>
</dbReference>
<accession>A0A916TTR2</accession>
<dbReference type="Gene3D" id="1.50.10.10">
    <property type="match status" value="1"/>
</dbReference>
<dbReference type="Proteomes" id="UP000608154">
    <property type="component" value="Unassembled WGS sequence"/>
</dbReference>
<dbReference type="Pfam" id="PF14742">
    <property type="entry name" value="GDE_N_bis"/>
    <property type="match status" value="1"/>
</dbReference>
<reference evidence="4" key="1">
    <citation type="journal article" date="2014" name="Int. J. Syst. Evol. Microbiol.">
        <title>Complete genome sequence of Corynebacterium casei LMG S-19264T (=DSM 44701T), isolated from a smear-ripened cheese.</title>
        <authorList>
            <consortium name="US DOE Joint Genome Institute (JGI-PGF)"/>
            <person name="Walter F."/>
            <person name="Albersmeier A."/>
            <person name="Kalinowski J."/>
            <person name="Ruckert C."/>
        </authorList>
    </citation>
    <scope>NUCLEOTIDE SEQUENCE</scope>
    <source>
        <strain evidence="4">CGMCC 1.15095</strain>
    </source>
</reference>
<sequence length="740" mass="82893">MKAEADVSSGSTQQPGAPEHPGTREAHFAHFFVPPSASIQETFPRALKGGDAFALLDPHGDALGAMHGPEGIYYRDTRHVSYWRMTMCGVYPMLLGSVIDERVDALIVDLTNPDIVNGDKVVVPNDAIHVNRAKFLFDNCMHERIAVRNFDDAPHRLTLEFTIGSDFQDMFEIRGERRPRRGHKLSAVCAIDSIEHRYRGLDDIERTTKVRFEPAPARIQEHRAEFELDLAPRERRVICCLTTFDQSLEASPTRSFVRAYRRLREMRRRQQKSRPVLRSSNTLFDTVIDRSISDIATLTTETEAGPCVYAGIPWYCTLFGRDSLITALELLWYDPAIARGTLLRLAELQADKEDPLADAEPGKIMHEMRFGEMANLREVPFGLYYGSVDSTPLFVYLAGEYYARTGDEQTIERLWPNLKAALEWLDVSGDRDGDGFFEYGARTGEGLRNQGWKDSFDSIFHADGRLAEGPIAVVEMQAYAYGAWLAAACICDGRGDAATASEWRERANDLRRRFDEVFFDPEMGTYILALDGDKQPCRVVASNAGHALLTGIAFPARAEAVATRLMALDSFSGWGIRTLSQREERYNPMSYHNGSIWPHDNALIAAGFSRYGFQRDASRLFSAIFEAACYFDQNRIPELFCGFQRKKGRGPTLYPVACAPQAWSCATPLFLLQATLGLTVRGCNSVDFQRPVLPEFLSKLSVDGLTCRDASVGLDIQQLGQATSVFTRDRKGEVSVTISN</sequence>
<name>A0A916TTR2_9SPHN</name>
<evidence type="ECO:0000259" key="2">
    <source>
        <dbReference type="Pfam" id="PF14742"/>
    </source>
</evidence>
<dbReference type="SUPFAM" id="SSF48208">
    <property type="entry name" value="Six-hairpin glycosidases"/>
    <property type="match status" value="1"/>
</dbReference>
<dbReference type="EMBL" id="BMHK01000016">
    <property type="protein sequence ID" value="GGC05713.1"/>
    <property type="molecule type" value="Genomic_DNA"/>
</dbReference>
<evidence type="ECO:0000313" key="5">
    <source>
        <dbReference type="Proteomes" id="UP000608154"/>
    </source>
</evidence>
<dbReference type="InterPro" id="IPR054491">
    <property type="entry name" value="MGH1-like_GH"/>
</dbReference>
<feature type="domain" description="Mannosylglycerate hydrolase MGH1-like glycoside hydrolase" evidence="3">
    <location>
        <begin position="322"/>
        <end position="628"/>
    </location>
</feature>
<organism evidence="4 5">
    <name type="scientific">Novosphingobium endophyticum</name>
    <dbReference type="NCBI Taxonomy" id="1955250"/>
    <lineage>
        <taxon>Bacteria</taxon>
        <taxon>Pseudomonadati</taxon>
        <taxon>Pseudomonadota</taxon>
        <taxon>Alphaproteobacteria</taxon>
        <taxon>Sphingomonadales</taxon>
        <taxon>Sphingomonadaceae</taxon>
        <taxon>Novosphingobium</taxon>
    </lineage>
</organism>